<reference evidence="1" key="2">
    <citation type="journal article" date="2023" name="Plants (Basel)">
        <title>Annotation of the Turnera subulata (Passifloraceae) Draft Genome Reveals the S-Locus Evolved after the Divergence of Turneroideae from Passifloroideae in a Stepwise Manner.</title>
        <authorList>
            <person name="Henning P.M."/>
            <person name="Roalson E.H."/>
            <person name="Mir W."/>
            <person name="McCubbin A.G."/>
            <person name="Shore J.S."/>
        </authorList>
    </citation>
    <scope>NUCLEOTIDE SEQUENCE</scope>
    <source>
        <strain evidence="1">F60SS</strain>
    </source>
</reference>
<evidence type="ECO:0000313" key="2">
    <source>
        <dbReference type="Proteomes" id="UP001141552"/>
    </source>
</evidence>
<evidence type="ECO:0000313" key="1">
    <source>
        <dbReference type="EMBL" id="KAJ4842756.1"/>
    </source>
</evidence>
<accession>A0A9Q0G417</accession>
<dbReference type="AlphaFoldDB" id="A0A9Q0G417"/>
<proteinExistence type="predicted"/>
<dbReference type="EMBL" id="JAKUCV010002406">
    <property type="protein sequence ID" value="KAJ4842756.1"/>
    <property type="molecule type" value="Genomic_DNA"/>
</dbReference>
<name>A0A9Q0G417_9ROSI</name>
<gene>
    <name evidence="1" type="ORF">Tsubulata_013377</name>
</gene>
<protein>
    <submittedName>
        <fullName evidence="1">Uncharacterized protein</fullName>
    </submittedName>
</protein>
<comment type="caution">
    <text evidence="1">The sequence shown here is derived from an EMBL/GenBank/DDBJ whole genome shotgun (WGS) entry which is preliminary data.</text>
</comment>
<feature type="non-terminal residue" evidence="1">
    <location>
        <position position="1"/>
    </location>
</feature>
<sequence length="52" mass="5662">MYTTCKIQTSRSELGGVEIPRAKSRKPGGELFLFLANIRTKPEATTAQPAVP</sequence>
<organism evidence="1 2">
    <name type="scientific">Turnera subulata</name>
    <dbReference type="NCBI Taxonomy" id="218843"/>
    <lineage>
        <taxon>Eukaryota</taxon>
        <taxon>Viridiplantae</taxon>
        <taxon>Streptophyta</taxon>
        <taxon>Embryophyta</taxon>
        <taxon>Tracheophyta</taxon>
        <taxon>Spermatophyta</taxon>
        <taxon>Magnoliopsida</taxon>
        <taxon>eudicotyledons</taxon>
        <taxon>Gunneridae</taxon>
        <taxon>Pentapetalae</taxon>
        <taxon>rosids</taxon>
        <taxon>fabids</taxon>
        <taxon>Malpighiales</taxon>
        <taxon>Passifloraceae</taxon>
        <taxon>Turnera</taxon>
    </lineage>
</organism>
<keyword evidence="2" id="KW-1185">Reference proteome</keyword>
<dbReference type="Proteomes" id="UP001141552">
    <property type="component" value="Unassembled WGS sequence"/>
</dbReference>
<reference evidence="1" key="1">
    <citation type="submission" date="2022-02" db="EMBL/GenBank/DDBJ databases">
        <authorList>
            <person name="Henning P.M."/>
            <person name="McCubbin A.G."/>
            <person name="Shore J.S."/>
        </authorList>
    </citation>
    <scope>NUCLEOTIDE SEQUENCE</scope>
    <source>
        <strain evidence="1">F60SS</strain>
        <tissue evidence="1">Leaves</tissue>
    </source>
</reference>